<evidence type="ECO:0000313" key="1">
    <source>
        <dbReference type="EMBL" id="AOO82522.1"/>
    </source>
</evidence>
<gene>
    <name evidence="1" type="ORF">BHK69_20590</name>
</gene>
<accession>A0A1D7U5C6</accession>
<reference evidence="1 2" key="1">
    <citation type="journal article" date="2015" name="Antonie Van Leeuwenhoek">
        <title>Bosea vaviloviae sp. nov., a new species of slow-growing rhizobia isolated from nodules of the relict species Vavilovia formosa (Stev.) Fed.</title>
        <authorList>
            <person name="Safronova V.I."/>
            <person name="Kuznetsova I.G."/>
            <person name="Sazanova A.L."/>
            <person name="Kimeklis A.K."/>
            <person name="Belimov A.A."/>
            <person name="Andronov E.E."/>
            <person name="Pinaev A.G."/>
            <person name="Chizhevskaya E.P."/>
            <person name="Pukhaev A.R."/>
            <person name="Popov K.P."/>
            <person name="Willems A."/>
            <person name="Tikhonovich I.A."/>
        </authorList>
    </citation>
    <scope>NUCLEOTIDE SEQUENCE [LARGE SCALE GENOMIC DNA]</scope>
    <source>
        <strain evidence="1 2">Vaf18</strain>
    </source>
</reference>
<dbReference type="KEGG" id="bvv:BHK69_20590"/>
<dbReference type="STRING" id="1526658.BHK69_20590"/>
<name>A0A1D7U5C6_9HYPH</name>
<protein>
    <submittedName>
        <fullName evidence="1">Uncharacterized protein</fullName>
    </submittedName>
</protein>
<organism evidence="1 2">
    <name type="scientific">Bosea vaviloviae</name>
    <dbReference type="NCBI Taxonomy" id="1526658"/>
    <lineage>
        <taxon>Bacteria</taxon>
        <taxon>Pseudomonadati</taxon>
        <taxon>Pseudomonadota</taxon>
        <taxon>Alphaproteobacteria</taxon>
        <taxon>Hyphomicrobiales</taxon>
        <taxon>Boseaceae</taxon>
        <taxon>Bosea</taxon>
    </lineage>
</organism>
<proteinExistence type="predicted"/>
<dbReference type="RefSeq" id="WP_069691729.1">
    <property type="nucleotide sequence ID" value="NZ_CP017147.1"/>
</dbReference>
<dbReference type="EMBL" id="CP017147">
    <property type="protein sequence ID" value="AOO82522.1"/>
    <property type="molecule type" value="Genomic_DNA"/>
</dbReference>
<evidence type="ECO:0000313" key="2">
    <source>
        <dbReference type="Proteomes" id="UP000094969"/>
    </source>
</evidence>
<dbReference type="Proteomes" id="UP000094969">
    <property type="component" value="Chromosome"/>
</dbReference>
<sequence>MMRTTTLIALVTFLGFSGFTNVVVAQGVYDELTKAQRHAGTAASIKPISREVLCDRLKAEAGGQKCRNFYIDQGFKQDWIGRMPQSHPAVVEVLALAQRGVLCAHHNDIEDLTPCFELKRPDAFAANR</sequence>
<dbReference type="AlphaFoldDB" id="A0A1D7U5C6"/>
<keyword evidence="2" id="KW-1185">Reference proteome</keyword>